<dbReference type="EMBL" id="QRYW01000019">
    <property type="protein sequence ID" value="RGV26291.1"/>
    <property type="molecule type" value="Genomic_DNA"/>
</dbReference>
<evidence type="ECO:0000256" key="2">
    <source>
        <dbReference type="ARBA" id="ARBA00022670"/>
    </source>
</evidence>
<sequence>MNFTNLTNFINCLSFSSRLSIVKPIKRLYMKKTILWSVVSLLFIADLSAQTDLKKLMPRDPEVVVGKLSNGLTYYLRHNDRPRNQAGFYLVRNAGFLLEEGDEQRGVAHFLEHMAFQGSENFPGQGMIKTLERHGVLYGHDINAVTSDNETVYYFNSVPTTDEAFLDTCVLILRDWSYYLTIDEDRIEREKKVIEEEWNMLNTPSKRVQDQFARVLVQGSKYADRDALGTPEAIRAIDAQKLREFYHKWYRSDLTAVVIVGDFDVKQMEHRVKKILSKIPAVKNPVPRPVVEIPGHKEMYYCLATDPGMTNTTLNVITMVPELAPAVKNTYAFLKEEMLIRSFNAMMGKRFAKLLAQPDCPLAQGGISFIPFKRGYYTYQLGGIPKPGQDEQAMRALLTENERVKRHGFTAGELDEMKDLLLKELELGFRARGEVKHDTYAQAMKAHYLNGEPLVAADEEYAFLKALIPALTVEDVNAKVREWDTPENKTVVSSGSDMAWHLMEDEVTDIMAEVKNAEVEPYVYEKTVTVDETPLLAEKPAGSPVTAERRVDGFDAVEWTLANGAKVVYRESDLECNKLALKAYSGGGTSLYEEDMLPTVEMTVPFVKACGLGDYDAAALKRKMDSKGLKCEASIGELNEYVTASALPEDAESMLQLVYMTFAQPRFDREVFGKMIAQQLMQSRMQGMNLLQDTVKRLQKGCHPRVLLKNAAYFGKVDLDKIEQVYRERFSNAGDFTFFITGNIPAAELKPLVEKYIGSLPSVGSREKWIDRGIRPFRGKRECEIEFMGLPSSIVVLSMGKEMEDNIRHAVCLQALKNILQTRSMNVIREKEGGTYAVNVNESVVHEPAARYNLVVEFQCNPLNAGKLKDIVYGELERLQQQAPSRDELMMALNSIRKKEGEARESNVYWQENLMLYYKTSLNLADEKEFEKVVDSLTPEDFLRFVQEFRKDSDITDVIFKPKN</sequence>
<evidence type="ECO:0000256" key="3">
    <source>
        <dbReference type="ARBA" id="ARBA00022801"/>
    </source>
</evidence>
<evidence type="ECO:0000313" key="8">
    <source>
        <dbReference type="EMBL" id="RGV26291.1"/>
    </source>
</evidence>
<dbReference type="GO" id="GO:0008237">
    <property type="term" value="F:metallopeptidase activity"/>
    <property type="evidence" value="ECO:0007669"/>
    <property type="project" value="UniProtKB-KW"/>
</dbReference>
<keyword evidence="5" id="KW-0482">Metalloprotease</keyword>
<evidence type="ECO:0000259" key="7">
    <source>
        <dbReference type="Pfam" id="PF05193"/>
    </source>
</evidence>
<evidence type="ECO:0000313" key="9">
    <source>
        <dbReference type="Proteomes" id="UP000283426"/>
    </source>
</evidence>
<dbReference type="AlphaFoldDB" id="A0A412WGD9"/>
<name>A0A412WGD9_9BACT</name>
<dbReference type="InterPro" id="IPR011249">
    <property type="entry name" value="Metalloenz_LuxS/M16"/>
</dbReference>
<comment type="similarity">
    <text evidence="1">Belongs to the peptidase M16 family.</text>
</comment>
<dbReference type="InterPro" id="IPR050626">
    <property type="entry name" value="Peptidase_M16"/>
</dbReference>
<evidence type="ECO:0000256" key="1">
    <source>
        <dbReference type="ARBA" id="ARBA00007261"/>
    </source>
</evidence>
<dbReference type="PANTHER" id="PTHR43690">
    <property type="entry name" value="NARDILYSIN"/>
    <property type="match status" value="1"/>
</dbReference>
<dbReference type="Pfam" id="PF05193">
    <property type="entry name" value="Peptidase_M16_C"/>
    <property type="match status" value="2"/>
</dbReference>
<reference evidence="8 9" key="1">
    <citation type="submission" date="2018-08" db="EMBL/GenBank/DDBJ databases">
        <title>A genome reference for cultivated species of the human gut microbiota.</title>
        <authorList>
            <person name="Zou Y."/>
            <person name="Xue W."/>
            <person name="Luo G."/>
        </authorList>
    </citation>
    <scope>NUCLEOTIDE SEQUENCE [LARGE SCALE GENOMIC DNA]</scope>
    <source>
        <strain evidence="8 9">AF14-6AC</strain>
    </source>
</reference>
<accession>A0A412WGD9</accession>
<dbReference type="Proteomes" id="UP000283426">
    <property type="component" value="Unassembled WGS sequence"/>
</dbReference>
<dbReference type="InterPro" id="IPR011765">
    <property type="entry name" value="Pept_M16_N"/>
</dbReference>
<gene>
    <name evidence="8" type="ORF">DWW24_09880</name>
</gene>
<keyword evidence="3" id="KW-0378">Hydrolase</keyword>
<evidence type="ECO:0000259" key="6">
    <source>
        <dbReference type="Pfam" id="PF00675"/>
    </source>
</evidence>
<dbReference type="PANTHER" id="PTHR43690:SF34">
    <property type="entry name" value="ZINC PROTEASE PQQL-LIKE"/>
    <property type="match status" value="1"/>
</dbReference>
<dbReference type="GO" id="GO:0006508">
    <property type="term" value="P:proteolysis"/>
    <property type="evidence" value="ECO:0007669"/>
    <property type="project" value="UniProtKB-KW"/>
</dbReference>
<evidence type="ECO:0000256" key="4">
    <source>
        <dbReference type="ARBA" id="ARBA00022833"/>
    </source>
</evidence>
<feature type="domain" description="Peptidase M16 C-terminal" evidence="7">
    <location>
        <begin position="237"/>
        <end position="420"/>
    </location>
</feature>
<evidence type="ECO:0000256" key="5">
    <source>
        <dbReference type="ARBA" id="ARBA00023049"/>
    </source>
</evidence>
<feature type="domain" description="Peptidase M16 C-terminal" evidence="7">
    <location>
        <begin position="716"/>
        <end position="894"/>
    </location>
</feature>
<dbReference type="Pfam" id="PF00675">
    <property type="entry name" value="Peptidase_M16"/>
    <property type="match status" value="1"/>
</dbReference>
<feature type="domain" description="Peptidase M16 N-terminal" evidence="6">
    <location>
        <begin position="80"/>
        <end position="213"/>
    </location>
</feature>
<keyword evidence="4" id="KW-0862">Zinc</keyword>
<keyword evidence="2" id="KW-0645">Protease</keyword>
<dbReference type="GO" id="GO:0046872">
    <property type="term" value="F:metal ion binding"/>
    <property type="evidence" value="ECO:0007669"/>
    <property type="project" value="InterPro"/>
</dbReference>
<organism evidence="8 9">
    <name type="scientific">Odoribacter splanchnicus</name>
    <dbReference type="NCBI Taxonomy" id="28118"/>
    <lineage>
        <taxon>Bacteria</taxon>
        <taxon>Pseudomonadati</taxon>
        <taxon>Bacteroidota</taxon>
        <taxon>Bacteroidia</taxon>
        <taxon>Bacteroidales</taxon>
        <taxon>Odoribacteraceae</taxon>
        <taxon>Odoribacter</taxon>
    </lineage>
</organism>
<proteinExistence type="inferred from homology"/>
<dbReference type="Gene3D" id="3.30.830.10">
    <property type="entry name" value="Metalloenzyme, LuxS/M16 peptidase-like"/>
    <property type="match status" value="4"/>
</dbReference>
<dbReference type="SUPFAM" id="SSF63411">
    <property type="entry name" value="LuxS/MPP-like metallohydrolase"/>
    <property type="match status" value="4"/>
</dbReference>
<comment type="caution">
    <text evidence="8">The sequence shown here is derived from an EMBL/GenBank/DDBJ whole genome shotgun (WGS) entry which is preliminary data.</text>
</comment>
<protein>
    <submittedName>
        <fullName evidence="8">Insulinase family protein</fullName>
    </submittedName>
</protein>
<dbReference type="InterPro" id="IPR007863">
    <property type="entry name" value="Peptidase_M16_C"/>
</dbReference>